<dbReference type="GeneID" id="41594166"/>
<organism evidence="1 2">
    <name type="scientific">Candidatus Nitrosocaldus cavascurensis</name>
    <dbReference type="NCBI Taxonomy" id="2058097"/>
    <lineage>
        <taxon>Archaea</taxon>
        <taxon>Nitrososphaerota</taxon>
        <taxon>Nitrososphaeria</taxon>
        <taxon>Candidatus Nitrosocaldales</taxon>
        <taxon>Candidatus Nitrosocaldaceae</taxon>
        <taxon>Candidatus Nitrosocaldus</taxon>
    </lineage>
</organism>
<accession>A0A2K5ANT2</accession>
<protein>
    <recommendedName>
        <fullName evidence="3">RecA family profile 1 domain-containing protein</fullName>
    </recommendedName>
</protein>
<dbReference type="RefSeq" id="WP_103286436.1">
    <property type="nucleotide sequence ID" value="NZ_LT981265.1"/>
</dbReference>
<dbReference type="Proteomes" id="UP000236248">
    <property type="component" value="Chromosome NCAV"/>
</dbReference>
<keyword evidence="2" id="KW-1185">Reference proteome</keyword>
<dbReference type="EMBL" id="LT981265">
    <property type="protein sequence ID" value="SPC33259.1"/>
    <property type="molecule type" value="Genomic_DNA"/>
</dbReference>
<dbReference type="InterPro" id="IPR027417">
    <property type="entry name" value="P-loop_NTPase"/>
</dbReference>
<dbReference type="KEGG" id="ncv:NCAV_0059"/>
<dbReference type="AlphaFoldDB" id="A0A2K5ANT2"/>
<evidence type="ECO:0000313" key="1">
    <source>
        <dbReference type="EMBL" id="SPC33259.1"/>
    </source>
</evidence>
<dbReference type="Gene3D" id="3.40.50.300">
    <property type="entry name" value="P-loop containing nucleotide triphosphate hydrolases"/>
    <property type="match status" value="1"/>
</dbReference>
<reference evidence="2" key="1">
    <citation type="submission" date="2018-01" db="EMBL/GenBank/DDBJ databases">
        <authorList>
            <person name="Kerou L M."/>
        </authorList>
    </citation>
    <scope>NUCLEOTIDE SEQUENCE [LARGE SCALE GENOMIC DNA]</scope>
    <source>
        <strain evidence="2">SCU2</strain>
    </source>
</reference>
<evidence type="ECO:0008006" key="3">
    <source>
        <dbReference type="Google" id="ProtNLM"/>
    </source>
</evidence>
<gene>
    <name evidence="1" type="ORF">NCAV_0059</name>
</gene>
<name>A0A2K5ANT2_9ARCH</name>
<sequence>MNMVGEGSEEEGKRKKRNDVLLTLLDCYGINLIVAEDALARICLLSSLVRSLDDGRIVYIDLDTVFTAYVMHGIMGIKEEGSKGAKIDIMVPDIGRVEDLLATACSNIDADTRLVVLDSIHGFYHLYDRVKVTSLNQLLTSYITLLAMHAERYSIPFLVTSIRKKRIVEGVGTTQAYSSRYLWSKSSTIISARYSSRDYMLMVRVVKHRIDMLKDTIHALKVANY</sequence>
<proteinExistence type="predicted"/>
<evidence type="ECO:0000313" key="2">
    <source>
        <dbReference type="Proteomes" id="UP000236248"/>
    </source>
</evidence>